<dbReference type="InterPro" id="IPR023393">
    <property type="entry name" value="START-like_dom_sf"/>
</dbReference>
<sequence length="222" mass="25020">MSHHRWDDHISRIVHDPRTQNYSLLVFGVALATGIALGLMSTRRRERHPPDSAPGRTARRRGRFGDYAVVGRTVTIARPRAELYAYWRDFQNLPRFMENIEQVQPTGENQAVWTIAAPGGRTVDVETEVVEDRENELIAWRSVPGSDIETEGRVAFRDAPGGRGTQVEAIVAYKPPAGELGRLVAKLFQREPGIQGRHELKRFKMLMETGEIAKSESRPEPA</sequence>
<keyword evidence="3" id="KW-1185">Reference proteome</keyword>
<keyword evidence="1" id="KW-0472">Membrane</keyword>
<name>A0ABQ0GX26_9HYPH</name>
<dbReference type="Pfam" id="PF10604">
    <property type="entry name" value="Polyketide_cyc2"/>
    <property type="match status" value="1"/>
</dbReference>
<reference evidence="2 3" key="1">
    <citation type="submission" date="2024-10" db="EMBL/GenBank/DDBJ databases">
        <title>Isolation, draft genome sequencing and identification of Phyllobacterium sp. NSA23, isolated from leaf soil.</title>
        <authorList>
            <person name="Akita H."/>
        </authorList>
    </citation>
    <scope>NUCLEOTIDE SEQUENCE [LARGE SCALE GENOMIC DNA]</scope>
    <source>
        <strain evidence="2 3">NSA23</strain>
    </source>
</reference>
<dbReference type="InterPro" id="IPR019587">
    <property type="entry name" value="Polyketide_cyclase/dehydratase"/>
</dbReference>
<evidence type="ECO:0000313" key="2">
    <source>
        <dbReference type="EMBL" id="GAB1581208.1"/>
    </source>
</evidence>
<dbReference type="PANTHER" id="PTHR33824:SF7">
    <property type="entry name" value="POLYKETIDE CYCLASE_DEHYDRASE AND LIPID TRANSPORT SUPERFAMILY PROTEIN"/>
    <property type="match status" value="1"/>
</dbReference>
<dbReference type="Proteomes" id="UP001628091">
    <property type="component" value="Unassembled WGS sequence"/>
</dbReference>
<gene>
    <name evidence="2" type="ORF">PPNSA23_11510</name>
</gene>
<proteinExistence type="predicted"/>
<comment type="caution">
    <text evidence="2">The sequence shown here is derived from an EMBL/GenBank/DDBJ whole genome shotgun (WGS) entry which is preliminary data.</text>
</comment>
<dbReference type="SUPFAM" id="SSF55961">
    <property type="entry name" value="Bet v1-like"/>
    <property type="match status" value="1"/>
</dbReference>
<dbReference type="EMBL" id="BAAFZP010000001">
    <property type="protein sequence ID" value="GAB1581208.1"/>
    <property type="molecule type" value="Genomic_DNA"/>
</dbReference>
<keyword evidence="1" id="KW-0812">Transmembrane</keyword>
<evidence type="ECO:0000313" key="3">
    <source>
        <dbReference type="Proteomes" id="UP001628091"/>
    </source>
</evidence>
<dbReference type="Gene3D" id="3.30.530.20">
    <property type="match status" value="1"/>
</dbReference>
<protein>
    <submittedName>
        <fullName evidence="2">SRPBCC family protein</fullName>
    </submittedName>
</protein>
<dbReference type="InterPro" id="IPR047137">
    <property type="entry name" value="ORF3"/>
</dbReference>
<dbReference type="PANTHER" id="PTHR33824">
    <property type="entry name" value="POLYKETIDE CYCLASE/DEHYDRASE AND LIPID TRANSPORT SUPERFAMILY PROTEIN"/>
    <property type="match status" value="1"/>
</dbReference>
<dbReference type="CDD" id="cd07817">
    <property type="entry name" value="SRPBCC_8"/>
    <property type="match status" value="1"/>
</dbReference>
<organism evidence="2 3">
    <name type="scientific">Phyllobacterium phragmitis</name>
    <dbReference type="NCBI Taxonomy" id="2670329"/>
    <lineage>
        <taxon>Bacteria</taxon>
        <taxon>Pseudomonadati</taxon>
        <taxon>Pseudomonadota</taxon>
        <taxon>Alphaproteobacteria</taxon>
        <taxon>Hyphomicrobiales</taxon>
        <taxon>Phyllobacteriaceae</taxon>
        <taxon>Phyllobacterium</taxon>
    </lineage>
</organism>
<evidence type="ECO:0000256" key="1">
    <source>
        <dbReference type="SAM" id="Phobius"/>
    </source>
</evidence>
<accession>A0ABQ0GX26</accession>
<feature type="transmembrane region" description="Helical" evidence="1">
    <location>
        <begin position="20"/>
        <end position="40"/>
    </location>
</feature>
<dbReference type="RefSeq" id="WP_407864083.1">
    <property type="nucleotide sequence ID" value="NZ_BAAFZP010000001.1"/>
</dbReference>
<keyword evidence="1" id="KW-1133">Transmembrane helix</keyword>